<protein>
    <submittedName>
        <fullName evidence="1">Uncharacterized protein</fullName>
    </submittedName>
</protein>
<keyword evidence="1" id="KW-0614">Plasmid</keyword>
<sequence length="60" mass="6704">MASQSLVCEAEMNNSEKERFNNRVCVGQVRISADVYINSGMSESAAEVMHSKMNLISMKF</sequence>
<dbReference type="EMBL" id="MH121703">
    <property type="protein sequence ID" value="AWH59339.1"/>
    <property type="molecule type" value="Genomic_DNA"/>
</dbReference>
<evidence type="ECO:0000313" key="1">
    <source>
        <dbReference type="EMBL" id="AWH59339.1"/>
    </source>
</evidence>
<proteinExistence type="predicted"/>
<reference evidence="1" key="1">
    <citation type="submission" date="2018-03" db="EMBL/GenBank/DDBJ databases">
        <title>Complete nucleotide sequences of IncX plasmids in Enterobacteriaceae isolates from animals, humans and the environment.</title>
        <authorList>
            <person name="Valcek A."/>
            <person name="Papousek I."/>
            <person name="Dolejska M."/>
            <person name="Dobiasova H."/>
            <person name="Medvecky M."/>
        </authorList>
    </citation>
    <scope>NUCLEOTIDE SEQUENCE</scope>
    <source>
        <strain evidence="1">EC194</strain>
        <plasmid evidence="1">p194</plasmid>
    </source>
</reference>
<geneLocation type="plasmid" evidence="1">
    <name>p194</name>
</geneLocation>
<organism evidence="1">
    <name type="scientific">Escherichia coli</name>
    <dbReference type="NCBI Taxonomy" id="562"/>
    <lineage>
        <taxon>Bacteria</taxon>
        <taxon>Pseudomonadati</taxon>
        <taxon>Pseudomonadota</taxon>
        <taxon>Gammaproteobacteria</taxon>
        <taxon>Enterobacterales</taxon>
        <taxon>Enterobacteriaceae</taxon>
        <taxon>Escherichia</taxon>
    </lineage>
</organism>
<name>A0A2S1PLI6_ECOLX</name>
<dbReference type="AlphaFoldDB" id="A0A2S1PLI6"/>
<accession>A0A2S1PLI6</accession>